<gene>
    <name evidence="1" type="ORF">BTA35_0205835</name>
</gene>
<dbReference type="STRING" id="966.BTA35_0205835"/>
<dbReference type="Proteomes" id="UP000190064">
    <property type="component" value="Unassembled WGS sequence"/>
</dbReference>
<dbReference type="EMBL" id="MTSD02000002">
    <property type="protein sequence ID" value="OOV87560.1"/>
    <property type="molecule type" value="Genomic_DNA"/>
</dbReference>
<dbReference type="GO" id="GO:0016746">
    <property type="term" value="F:acyltransferase activity"/>
    <property type="evidence" value="ECO:0007669"/>
    <property type="project" value="InterPro"/>
</dbReference>
<reference evidence="1" key="1">
    <citation type="submission" date="2017-02" db="EMBL/GenBank/DDBJ databases">
        <title>Draft Genome Sequence of the Salt Water Bacterium Oceanospirillum linum ATCC 11336.</title>
        <authorList>
            <person name="Trachtenberg A.M."/>
            <person name="Carney J.G."/>
            <person name="Linnane J.D."/>
            <person name="Rheaume B.A."/>
            <person name="Pitts N.L."/>
            <person name="Mykles D.L."/>
            <person name="Maclea K.S."/>
        </authorList>
    </citation>
    <scope>NUCLEOTIDE SEQUENCE [LARGE SCALE GENOMIC DNA]</scope>
    <source>
        <strain evidence="1">ATCC 11336</strain>
    </source>
</reference>
<protein>
    <recommendedName>
        <fullName evidence="3">Acetyl-CoA acetyltransferase</fullName>
    </recommendedName>
</protein>
<evidence type="ECO:0000313" key="1">
    <source>
        <dbReference type="EMBL" id="OOV87560.1"/>
    </source>
</evidence>
<accession>A0A1T1HCU4</accession>
<keyword evidence="2" id="KW-1185">Reference proteome</keyword>
<comment type="caution">
    <text evidence="1">The sequence shown here is derived from an EMBL/GenBank/DDBJ whole genome shotgun (WGS) entry which is preliminary data.</text>
</comment>
<organism evidence="1 2">
    <name type="scientific">Oceanospirillum linum</name>
    <dbReference type="NCBI Taxonomy" id="966"/>
    <lineage>
        <taxon>Bacteria</taxon>
        <taxon>Pseudomonadati</taxon>
        <taxon>Pseudomonadota</taxon>
        <taxon>Gammaproteobacteria</taxon>
        <taxon>Oceanospirillales</taxon>
        <taxon>Oceanospirillaceae</taxon>
        <taxon>Oceanospirillum</taxon>
    </lineage>
</organism>
<dbReference type="AlphaFoldDB" id="A0A1T1HCU4"/>
<dbReference type="RefSeq" id="WP_078318890.1">
    <property type="nucleotide sequence ID" value="NZ_FXTS01000002.1"/>
</dbReference>
<dbReference type="Gene3D" id="3.40.47.10">
    <property type="match status" value="1"/>
</dbReference>
<dbReference type="InterPro" id="IPR016039">
    <property type="entry name" value="Thiolase-like"/>
</dbReference>
<sequence length="342" mass="37517">MADSIIIAAARSLSQQGDLQAVTRLIQDAESLGKRCITLTIDSLKTPWNSPVERYHFRSGCGPIEALSVANRLIQDGDADLVAIHGKDFIKSDYSQADRHEKMSIYPELSMPEAYTLLARHFCEQQGLTQAAFIRLRNAIFENLKQTGEQLKLKLPAESWYQPLTELFRGVDCANPVVDFEGLLVVSHQDSGLPPQMEPVAIKGVGIGIAEHDGPEYVRELAHYHALEKAVHYAEIQSGMNVAELLKKPEALTEAYTCYPVVPLALLMIAGSIQSEDTLMQWLSQKPLTCTGGMNLARAPWNNPALNGLIAVCESLQSNKQDALVHGNGGLGYKQGIALLSR</sequence>
<evidence type="ECO:0008006" key="3">
    <source>
        <dbReference type="Google" id="ProtNLM"/>
    </source>
</evidence>
<proteinExistence type="predicted"/>
<name>A0A1T1HCU4_OCELI</name>
<evidence type="ECO:0000313" key="2">
    <source>
        <dbReference type="Proteomes" id="UP000190064"/>
    </source>
</evidence>